<dbReference type="GO" id="GO:0006508">
    <property type="term" value="P:proteolysis"/>
    <property type="evidence" value="ECO:0007669"/>
    <property type="project" value="UniProtKB-KW"/>
</dbReference>
<organism evidence="20 21">
    <name type="scientific">Oceanihabitans sediminis</name>
    <dbReference type="NCBI Taxonomy" id="1812012"/>
    <lineage>
        <taxon>Bacteria</taxon>
        <taxon>Pseudomonadati</taxon>
        <taxon>Bacteroidota</taxon>
        <taxon>Flavobacteriia</taxon>
        <taxon>Flavobacteriales</taxon>
        <taxon>Flavobacteriaceae</taxon>
        <taxon>Oceanihabitans</taxon>
    </lineage>
</organism>
<dbReference type="Proteomes" id="UP000252249">
    <property type="component" value="Unassembled WGS sequence"/>
</dbReference>
<keyword evidence="5" id="KW-1003">Cell membrane</keyword>
<evidence type="ECO:0000256" key="11">
    <source>
        <dbReference type="ARBA" id="ARBA00022960"/>
    </source>
</evidence>
<dbReference type="InterPro" id="IPR001264">
    <property type="entry name" value="Glyco_trans_51"/>
</dbReference>
<feature type="domain" description="Penicillin-binding protein transpeptidase" evidence="18">
    <location>
        <begin position="398"/>
        <end position="653"/>
    </location>
</feature>
<evidence type="ECO:0000256" key="13">
    <source>
        <dbReference type="ARBA" id="ARBA00023136"/>
    </source>
</evidence>
<sequence length="747" mass="84665">MKRYILLAAKIAIGLFLLLVLFILAVRWNVFGKIYTEEELIHYKNETASVVLSENEVVLGKYFDKNRTNANFEEFPKHLINALVATEDARFFEHDGVDTRSLLRVLFKSILSGDKRSGGGSTISQQLAKNMFGRSNHGFLSLPVNKTKEIIQAKRIESIFSKENILTLYFNTVAFGENVYGIESAALRYFNKKVSDLNIEESAVLVGILKANTYYNPNKNPDNALMRRNVVLNQMHRYEYINKKTADSLKQLPLKLNYNNLTTKNKAGHFLTYVKKEAIKIIDSINKVDKTSYDIEKDGLVISTTLNEELQTYATEAFASHLSDMQEKIRAQYQRNKYQKRILNTLVETQLKQMKIHPDSAKVKRKQSIFSWKESKTDSISTLDSLSLENTILHAGLLALSPKTGAVKAYVGGIDNQRYAYDQIFSQRQLASTFKPILYATAFESGKHPCYYLDNDSIQLKEYKNWSPKNADNTFGGKYSMQGALLNSKNIPTINLYLETDFEKLDTIWSRLKFSSRLKNVPSLALGTTNASIYEVANAYSVFANSGKATTPYTIVKIETSSGEVLYEHKHKSGKEALSKQSTAFINEILQNAISRGTGQRLRSQYGVTLPLAGKTGTSQDYTDAWFVGYNPNIVVVSRVGCDSPKIHFNSGLGAGSSLAMPLVAKTLKKAESNTKLRKELNAHFSPLTEFERLQLDCEDFKEKTGVEKFFELFKKQETSYKKEQEKAKRKAERKKKGFFKRLFGKD</sequence>
<dbReference type="GO" id="GO:0009252">
    <property type="term" value="P:peptidoglycan biosynthetic process"/>
    <property type="evidence" value="ECO:0007669"/>
    <property type="project" value="UniProtKB-KW"/>
</dbReference>
<evidence type="ECO:0000256" key="1">
    <source>
        <dbReference type="ARBA" id="ARBA00004236"/>
    </source>
</evidence>
<keyword evidence="11" id="KW-0133">Cell shape</keyword>
<proteinExistence type="inferred from homology"/>
<evidence type="ECO:0000256" key="16">
    <source>
        <dbReference type="ARBA" id="ARBA00034000"/>
    </source>
</evidence>
<dbReference type="Pfam" id="PF00905">
    <property type="entry name" value="Transpeptidase"/>
    <property type="match status" value="1"/>
</dbReference>
<dbReference type="GO" id="GO:0005886">
    <property type="term" value="C:plasma membrane"/>
    <property type="evidence" value="ECO:0007669"/>
    <property type="project" value="UniProtKB-SubCell"/>
</dbReference>
<evidence type="ECO:0000256" key="2">
    <source>
        <dbReference type="ARBA" id="ARBA00004752"/>
    </source>
</evidence>
<dbReference type="InterPro" id="IPR001460">
    <property type="entry name" value="PCN-bd_Tpept"/>
</dbReference>
<feature type="domain" description="Glycosyl transferase family 51" evidence="19">
    <location>
        <begin position="59"/>
        <end position="236"/>
    </location>
</feature>
<dbReference type="EMBL" id="QPIG01000002">
    <property type="protein sequence ID" value="RCU57646.1"/>
    <property type="molecule type" value="Genomic_DNA"/>
</dbReference>
<evidence type="ECO:0000256" key="5">
    <source>
        <dbReference type="ARBA" id="ARBA00022475"/>
    </source>
</evidence>
<dbReference type="Gene3D" id="1.10.3810.10">
    <property type="entry name" value="Biosynthetic peptidoglycan transglycosylase-like"/>
    <property type="match status" value="1"/>
</dbReference>
<evidence type="ECO:0000259" key="19">
    <source>
        <dbReference type="Pfam" id="PF00912"/>
    </source>
</evidence>
<comment type="subcellular location">
    <subcellularLocation>
        <location evidence="1">Cell membrane</location>
    </subcellularLocation>
</comment>
<comment type="similarity">
    <text evidence="4">In the N-terminal section; belongs to the glycosyltransferase 51 family.</text>
</comment>
<evidence type="ECO:0000313" key="21">
    <source>
        <dbReference type="Proteomes" id="UP000252249"/>
    </source>
</evidence>
<keyword evidence="9" id="KW-0808">Transferase</keyword>
<comment type="catalytic activity">
    <reaction evidence="16">
        <text>Preferential cleavage: (Ac)2-L-Lys-D-Ala-|-D-Ala. Also transpeptidation of peptidyl-alanyl moieties that are N-acyl substituents of D-alanine.</text>
        <dbReference type="EC" id="3.4.16.4"/>
    </reaction>
</comment>
<keyword evidence="15" id="KW-0961">Cell wall biogenesis/degradation</keyword>
<evidence type="ECO:0000256" key="6">
    <source>
        <dbReference type="ARBA" id="ARBA00022645"/>
    </source>
</evidence>
<keyword evidence="7" id="KW-0645">Protease</keyword>
<dbReference type="AlphaFoldDB" id="A0A368P5C0"/>
<dbReference type="GO" id="GO:0008955">
    <property type="term" value="F:peptidoglycan glycosyltransferase activity"/>
    <property type="evidence" value="ECO:0007669"/>
    <property type="project" value="UniProtKB-EC"/>
</dbReference>
<comment type="pathway">
    <text evidence="2">Cell wall biogenesis; peptidoglycan biosynthesis.</text>
</comment>
<reference evidence="20 21" key="1">
    <citation type="submission" date="2018-07" db="EMBL/GenBank/DDBJ databases">
        <title>Oceanihabitans testaceum sp. nov., isolated from marine sediment.</title>
        <authorList>
            <person name="Li C.-M."/>
        </authorList>
    </citation>
    <scope>NUCLEOTIDE SEQUENCE [LARGE SCALE GENOMIC DNA]</scope>
    <source>
        <strain evidence="20 21">S9-10</strain>
    </source>
</reference>
<gene>
    <name evidence="20" type="ORF">DU428_07590</name>
</gene>
<evidence type="ECO:0000256" key="9">
    <source>
        <dbReference type="ARBA" id="ARBA00022679"/>
    </source>
</evidence>
<dbReference type="PANTHER" id="PTHR32282">
    <property type="entry name" value="BINDING PROTEIN TRANSPEPTIDASE, PUTATIVE-RELATED"/>
    <property type="match status" value="1"/>
</dbReference>
<evidence type="ECO:0000256" key="8">
    <source>
        <dbReference type="ARBA" id="ARBA00022676"/>
    </source>
</evidence>
<comment type="caution">
    <text evidence="20">The sequence shown here is derived from an EMBL/GenBank/DDBJ whole genome shotgun (WGS) entry which is preliminary data.</text>
</comment>
<comment type="similarity">
    <text evidence="3">In the C-terminal section; belongs to the transpeptidase family.</text>
</comment>
<dbReference type="GO" id="GO:0008658">
    <property type="term" value="F:penicillin binding"/>
    <property type="evidence" value="ECO:0007669"/>
    <property type="project" value="InterPro"/>
</dbReference>
<dbReference type="SUPFAM" id="SSF56601">
    <property type="entry name" value="beta-lactamase/transpeptidase-like"/>
    <property type="match status" value="1"/>
</dbReference>
<dbReference type="InterPro" id="IPR023346">
    <property type="entry name" value="Lysozyme-like_dom_sf"/>
</dbReference>
<dbReference type="OrthoDB" id="9766909at2"/>
<evidence type="ECO:0000256" key="14">
    <source>
        <dbReference type="ARBA" id="ARBA00023268"/>
    </source>
</evidence>
<evidence type="ECO:0000259" key="18">
    <source>
        <dbReference type="Pfam" id="PF00905"/>
    </source>
</evidence>
<dbReference type="RefSeq" id="WP_113965990.1">
    <property type="nucleotide sequence ID" value="NZ_QNRP01000002.1"/>
</dbReference>
<keyword evidence="14" id="KW-0511">Multifunctional enzyme</keyword>
<evidence type="ECO:0000256" key="12">
    <source>
        <dbReference type="ARBA" id="ARBA00022984"/>
    </source>
</evidence>
<keyword evidence="8" id="KW-0328">Glycosyltransferase</keyword>
<dbReference type="PANTHER" id="PTHR32282:SF11">
    <property type="entry name" value="PENICILLIN-BINDING PROTEIN 1B"/>
    <property type="match status" value="1"/>
</dbReference>
<dbReference type="GO" id="GO:0008360">
    <property type="term" value="P:regulation of cell shape"/>
    <property type="evidence" value="ECO:0007669"/>
    <property type="project" value="UniProtKB-KW"/>
</dbReference>
<evidence type="ECO:0000256" key="7">
    <source>
        <dbReference type="ARBA" id="ARBA00022670"/>
    </source>
</evidence>
<dbReference type="InterPro" id="IPR036950">
    <property type="entry name" value="PBP_transglycosylase"/>
</dbReference>
<comment type="catalytic activity">
    <reaction evidence="17">
        <text>[GlcNAc-(1-&gt;4)-Mur2Ac(oyl-L-Ala-gamma-D-Glu-L-Lys-D-Ala-D-Ala)](n)-di-trans,octa-cis-undecaprenyl diphosphate + beta-D-GlcNAc-(1-&gt;4)-Mur2Ac(oyl-L-Ala-gamma-D-Glu-L-Lys-D-Ala-D-Ala)-di-trans,octa-cis-undecaprenyl diphosphate = [GlcNAc-(1-&gt;4)-Mur2Ac(oyl-L-Ala-gamma-D-Glu-L-Lys-D-Ala-D-Ala)](n+1)-di-trans,octa-cis-undecaprenyl diphosphate + di-trans,octa-cis-undecaprenyl diphosphate + H(+)</text>
        <dbReference type="Rhea" id="RHEA:23708"/>
        <dbReference type="Rhea" id="RHEA-COMP:9602"/>
        <dbReference type="Rhea" id="RHEA-COMP:9603"/>
        <dbReference type="ChEBI" id="CHEBI:15378"/>
        <dbReference type="ChEBI" id="CHEBI:58405"/>
        <dbReference type="ChEBI" id="CHEBI:60033"/>
        <dbReference type="ChEBI" id="CHEBI:78435"/>
        <dbReference type="EC" id="2.4.99.28"/>
    </reaction>
</comment>
<dbReference type="InterPro" id="IPR050396">
    <property type="entry name" value="Glycosyltr_51/Transpeptidase"/>
</dbReference>
<keyword evidence="6" id="KW-0121">Carboxypeptidase</keyword>
<accession>A0A368P5C0</accession>
<name>A0A368P5C0_9FLAO</name>
<evidence type="ECO:0000256" key="4">
    <source>
        <dbReference type="ARBA" id="ARBA00007739"/>
    </source>
</evidence>
<evidence type="ECO:0000256" key="3">
    <source>
        <dbReference type="ARBA" id="ARBA00007090"/>
    </source>
</evidence>
<protein>
    <submittedName>
        <fullName evidence="20">Penicillin-binding protein</fullName>
    </submittedName>
</protein>
<dbReference type="SUPFAM" id="SSF53955">
    <property type="entry name" value="Lysozyme-like"/>
    <property type="match status" value="1"/>
</dbReference>
<dbReference type="GO" id="GO:0030288">
    <property type="term" value="C:outer membrane-bounded periplasmic space"/>
    <property type="evidence" value="ECO:0007669"/>
    <property type="project" value="TreeGrafter"/>
</dbReference>
<dbReference type="InterPro" id="IPR012338">
    <property type="entry name" value="Beta-lactam/transpept-like"/>
</dbReference>
<evidence type="ECO:0000313" key="20">
    <source>
        <dbReference type="EMBL" id="RCU57646.1"/>
    </source>
</evidence>
<dbReference type="Gene3D" id="3.40.710.10">
    <property type="entry name" value="DD-peptidase/beta-lactamase superfamily"/>
    <property type="match status" value="1"/>
</dbReference>
<evidence type="ECO:0000256" key="10">
    <source>
        <dbReference type="ARBA" id="ARBA00022801"/>
    </source>
</evidence>
<dbReference type="Pfam" id="PF00912">
    <property type="entry name" value="Transgly"/>
    <property type="match status" value="1"/>
</dbReference>
<dbReference type="GO" id="GO:0071555">
    <property type="term" value="P:cell wall organization"/>
    <property type="evidence" value="ECO:0007669"/>
    <property type="project" value="UniProtKB-KW"/>
</dbReference>
<dbReference type="GO" id="GO:0009002">
    <property type="term" value="F:serine-type D-Ala-D-Ala carboxypeptidase activity"/>
    <property type="evidence" value="ECO:0007669"/>
    <property type="project" value="UniProtKB-EC"/>
</dbReference>
<evidence type="ECO:0000256" key="17">
    <source>
        <dbReference type="ARBA" id="ARBA00049902"/>
    </source>
</evidence>
<keyword evidence="10" id="KW-0378">Hydrolase</keyword>
<keyword evidence="13" id="KW-0472">Membrane</keyword>
<keyword evidence="12" id="KW-0573">Peptidoglycan synthesis</keyword>
<keyword evidence="21" id="KW-1185">Reference proteome</keyword>
<evidence type="ECO:0000256" key="15">
    <source>
        <dbReference type="ARBA" id="ARBA00023316"/>
    </source>
</evidence>